<evidence type="ECO:0000256" key="5">
    <source>
        <dbReference type="SAM" id="Phobius"/>
    </source>
</evidence>
<proteinExistence type="predicted"/>
<evidence type="ECO:0000313" key="6">
    <source>
        <dbReference type="Ensembl" id="ENSOABP00000072817.1"/>
    </source>
</evidence>
<protein>
    <recommendedName>
        <fullName evidence="8">Tetraspanin</fullName>
    </recommendedName>
</protein>
<feature type="transmembrane region" description="Helical" evidence="5">
    <location>
        <begin position="79"/>
        <end position="98"/>
    </location>
</feature>
<keyword evidence="7" id="KW-1185">Reference proteome</keyword>
<evidence type="ECO:0000256" key="2">
    <source>
        <dbReference type="ARBA" id="ARBA00022692"/>
    </source>
</evidence>
<gene>
    <name evidence="6" type="primary">LOC116309894</name>
</gene>
<evidence type="ECO:0008006" key="8">
    <source>
        <dbReference type="Google" id="ProtNLM"/>
    </source>
</evidence>
<dbReference type="AlphaFoldDB" id="A0AAZ1XZ45"/>
<dbReference type="Proteomes" id="UP000472276">
    <property type="component" value="Unassembled WGS sequence"/>
</dbReference>
<dbReference type="Gene3D" id="1.10.1450.10">
    <property type="entry name" value="Tetraspanin"/>
    <property type="match status" value="2"/>
</dbReference>
<feature type="transmembrane region" description="Helical" evidence="5">
    <location>
        <begin position="52"/>
        <end position="72"/>
    </location>
</feature>
<dbReference type="PANTHER" id="PTHR19282">
    <property type="entry name" value="TETRASPANIN"/>
    <property type="match status" value="1"/>
</dbReference>
<dbReference type="InterPro" id="IPR018499">
    <property type="entry name" value="Tetraspanin/Peripherin"/>
</dbReference>
<sequence>MGRANVWLKRAFIFVISLIAIIGLLLLGFSLFTHGYLHQQEEAEREIVAIRVMSVIAVVIILLTIFGAIGVWKEKRWALIVYAVGMILSSLVMLVLNIRGLASQSQVREEVKKQYLNFLPLVNSTEVLDDIQTELQCCGLESYQDWKFNIPNSCLCTDNSTNPCVAAPRNSSLFNSQKGDGPIMIYEKGCLPYTIMSMIRTVLGITMGIMLLWLVEELKKEYLRLLPLTESSKELLDELQTDLECCGLQGYQDWKSNIPKSCLCTKESTNSCVETLGGSWEENQTVMIYEQVLKTFSSFFQELV</sequence>
<evidence type="ECO:0000256" key="4">
    <source>
        <dbReference type="ARBA" id="ARBA00023136"/>
    </source>
</evidence>
<accession>A0AAZ1XZ45</accession>
<feature type="transmembrane region" description="Helical" evidence="5">
    <location>
        <begin position="12"/>
        <end position="32"/>
    </location>
</feature>
<reference evidence="6" key="3">
    <citation type="submission" date="2025-09" db="UniProtKB">
        <authorList>
            <consortium name="Ensembl"/>
        </authorList>
    </citation>
    <scope>IDENTIFICATION</scope>
</reference>
<reference evidence="7" key="1">
    <citation type="submission" date="2020-03" db="EMBL/GenBank/DDBJ databases">
        <title>Evolution of repeat sequences and sex chromosomes of tilapia species revealed by chromosome-level genomes.</title>
        <authorList>
            <person name="Xu L."/>
            <person name="Tao W."/>
            <person name="Wang D."/>
            <person name="Zhou Q."/>
        </authorList>
    </citation>
    <scope>NUCLEOTIDE SEQUENCE [LARGE SCALE GENOMIC DNA]</scope>
    <source>
        <strain evidence="7">Israel</strain>
    </source>
</reference>
<dbReference type="Pfam" id="PF00335">
    <property type="entry name" value="Tetraspanin"/>
    <property type="match status" value="1"/>
</dbReference>
<dbReference type="InterPro" id="IPR008952">
    <property type="entry name" value="Tetraspanin_EC2_sf"/>
</dbReference>
<name>A0AAZ1XZ45_OREAU</name>
<keyword evidence="3 5" id="KW-1133">Transmembrane helix</keyword>
<dbReference type="GO" id="GO:0005886">
    <property type="term" value="C:plasma membrane"/>
    <property type="evidence" value="ECO:0007669"/>
    <property type="project" value="TreeGrafter"/>
</dbReference>
<feature type="transmembrane region" description="Helical" evidence="5">
    <location>
        <begin position="193"/>
        <end position="215"/>
    </location>
</feature>
<dbReference type="PANTHER" id="PTHR19282:SF544">
    <property type="entry name" value="TETRASPANIN"/>
    <property type="match status" value="1"/>
</dbReference>
<reference evidence="6" key="2">
    <citation type="submission" date="2025-08" db="UniProtKB">
        <authorList>
            <consortium name="Ensembl"/>
        </authorList>
    </citation>
    <scope>IDENTIFICATION</scope>
</reference>
<dbReference type="SUPFAM" id="SSF48652">
    <property type="entry name" value="Tetraspanin"/>
    <property type="match status" value="2"/>
</dbReference>
<keyword evidence="2 5" id="KW-0812">Transmembrane</keyword>
<evidence type="ECO:0000313" key="7">
    <source>
        <dbReference type="Proteomes" id="UP000472276"/>
    </source>
</evidence>
<dbReference type="Ensembl" id="ENSOABT00000074338.1">
    <property type="protein sequence ID" value="ENSOABP00000072817.1"/>
    <property type="gene ID" value="ENSOABG00000029477.1"/>
</dbReference>
<comment type="subcellular location">
    <subcellularLocation>
        <location evidence="1">Membrane</location>
        <topology evidence="1">Multi-pass membrane protein</topology>
    </subcellularLocation>
</comment>
<evidence type="ECO:0000256" key="3">
    <source>
        <dbReference type="ARBA" id="ARBA00022989"/>
    </source>
</evidence>
<evidence type="ECO:0000256" key="1">
    <source>
        <dbReference type="ARBA" id="ARBA00004141"/>
    </source>
</evidence>
<keyword evidence="4 5" id="KW-0472">Membrane</keyword>
<organism evidence="6 7">
    <name type="scientific">Oreochromis aureus</name>
    <name type="common">Israeli tilapia</name>
    <name type="synonym">Chromis aureus</name>
    <dbReference type="NCBI Taxonomy" id="47969"/>
    <lineage>
        <taxon>Eukaryota</taxon>
        <taxon>Metazoa</taxon>
        <taxon>Chordata</taxon>
        <taxon>Craniata</taxon>
        <taxon>Vertebrata</taxon>
        <taxon>Euteleostomi</taxon>
        <taxon>Actinopterygii</taxon>
        <taxon>Neopterygii</taxon>
        <taxon>Teleostei</taxon>
        <taxon>Neoteleostei</taxon>
        <taxon>Acanthomorphata</taxon>
        <taxon>Ovalentaria</taxon>
        <taxon>Cichlomorphae</taxon>
        <taxon>Cichliformes</taxon>
        <taxon>Cichlidae</taxon>
        <taxon>African cichlids</taxon>
        <taxon>Pseudocrenilabrinae</taxon>
        <taxon>Oreochromini</taxon>
        <taxon>Oreochromis</taxon>
    </lineage>
</organism>